<evidence type="ECO:0000256" key="8">
    <source>
        <dbReference type="ARBA" id="ARBA00023136"/>
    </source>
</evidence>
<evidence type="ECO:0000256" key="9">
    <source>
        <dbReference type="SAM" id="Phobius"/>
    </source>
</evidence>
<feature type="transmembrane region" description="Helical" evidence="9">
    <location>
        <begin position="262"/>
        <end position="283"/>
    </location>
</feature>
<evidence type="ECO:0000256" key="6">
    <source>
        <dbReference type="ARBA" id="ARBA00022840"/>
    </source>
</evidence>
<dbReference type="InterPro" id="IPR011527">
    <property type="entry name" value="ABC1_TM_dom"/>
</dbReference>
<organism evidence="12 13">
    <name type="scientific">Halomonas korlensis</name>
    <dbReference type="NCBI Taxonomy" id="463301"/>
    <lineage>
        <taxon>Bacteria</taxon>
        <taxon>Pseudomonadati</taxon>
        <taxon>Pseudomonadota</taxon>
        <taxon>Gammaproteobacteria</taxon>
        <taxon>Oceanospirillales</taxon>
        <taxon>Halomonadaceae</taxon>
        <taxon>Halomonas</taxon>
    </lineage>
</organism>
<keyword evidence="8 9" id="KW-0472">Membrane</keyword>
<feature type="transmembrane region" description="Helical" evidence="9">
    <location>
        <begin position="148"/>
        <end position="169"/>
    </location>
</feature>
<dbReference type="PROSITE" id="PS50893">
    <property type="entry name" value="ABC_TRANSPORTER_2"/>
    <property type="match status" value="1"/>
</dbReference>
<keyword evidence="7 9" id="KW-1133">Transmembrane helix</keyword>
<dbReference type="GO" id="GO:0015421">
    <property type="term" value="F:ABC-type oligopeptide transporter activity"/>
    <property type="evidence" value="ECO:0007669"/>
    <property type="project" value="TreeGrafter"/>
</dbReference>
<evidence type="ECO:0000259" key="11">
    <source>
        <dbReference type="PROSITE" id="PS50929"/>
    </source>
</evidence>
<dbReference type="GO" id="GO:0005886">
    <property type="term" value="C:plasma membrane"/>
    <property type="evidence" value="ECO:0007669"/>
    <property type="project" value="UniProtKB-SubCell"/>
</dbReference>
<dbReference type="Gene3D" id="1.20.1560.10">
    <property type="entry name" value="ABC transporter type 1, transmembrane domain"/>
    <property type="match status" value="1"/>
</dbReference>
<proteinExistence type="predicted"/>
<keyword evidence="13" id="KW-1185">Reference proteome</keyword>
<evidence type="ECO:0000256" key="4">
    <source>
        <dbReference type="ARBA" id="ARBA00022692"/>
    </source>
</evidence>
<dbReference type="EMBL" id="FPBP01000001">
    <property type="protein sequence ID" value="SFU33079.1"/>
    <property type="molecule type" value="Genomic_DNA"/>
</dbReference>
<evidence type="ECO:0000256" key="2">
    <source>
        <dbReference type="ARBA" id="ARBA00022448"/>
    </source>
</evidence>
<dbReference type="PANTHER" id="PTHR43394:SF1">
    <property type="entry name" value="ATP-BINDING CASSETTE SUB-FAMILY B MEMBER 10, MITOCHONDRIAL"/>
    <property type="match status" value="1"/>
</dbReference>
<dbReference type="InterPro" id="IPR003593">
    <property type="entry name" value="AAA+_ATPase"/>
</dbReference>
<keyword evidence="6 12" id="KW-0067">ATP-binding</keyword>
<evidence type="ECO:0000313" key="12">
    <source>
        <dbReference type="EMBL" id="SFU33079.1"/>
    </source>
</evidence>
<evidence type="ECO:0000256" key="3">
    <source>
        <dbReference type="ARBA" id="ARBA00022475"/>
    </source>
</evidence>
<dbReference type="SUPFAM" id="SSF52540">
    <property type="entry name" value="P-loop containing nucleoside triphosphate hydrolases"/>
    <property type="match status" value="1"/>
</dbReference>
<dbReference type="STRING" id="463301.SAMN04487955_101341"/>
<keyword evidence="2" id="KW-0813">Transport</keyword>
<dbReference type="GO" id="GO:0016887">
    <property type="term" value="F:ATP hydrolysis activity"/>
    <property type="evidence" value="ECO:0007669"/>
    <property type="project" value="InterPro"/>
</dbReference>
<dbReference type="PROSITE" id="PS50929">
    <property type="entry name" value="ABC_TM1F"/>
    <property type="match status" value="1"/>
</dbReference>
<accession>A0A1I7FA86</accession>
<dbReference type="InterPro" id="IPR027417">
    <property type="entry name" value="P-loop_NTPase"/>
</dbReference>
<dbReference type="GO" id="GO:0005524">
    <property type="term" value="F:ATP binding"/>
    <property type="evidence" value="ECO:0007669"/>
    <property type="project" value="UniProtKB-KW"/>
</dbReference>
<dbReference type="InterPro" id="IPR003439">
    <property type="entry name" value="ABC_transporter-like_ATP-bd"/>
</dbReference>
<dbReference type="InterPro" id="IPR036640">
    <property type="entry name" value="ABC1_TM_sf"/>
</dbReference>
<evidence type="ECO:0000256" key="1">
    <source>
        <dbReference type="ARBA" id="ARBA00004651"/>
    </source>
</evidence>
<evidence type="ECO:0000256" key="5">
    <source>
        <dbReference type="ARBA" id="ARBA00022741"/>
    </source>
</evidence>
<dbReference type="InterPro" id="IPR017871">
    <property type="entry name" value="ABC_transporter-like_CS"/>
</dbReference>
<gene>
    <name evidence="12" type="ORF">SAMN04487955_101341</name>
</gene>
<evidence type="ECO:0000259" key="10">
    <source>
        <dbReference type="PROSITE" id="PS50893"/>
    </source>
</evidence>
<dbReference type="Gene3D" id="3.40.50.300">
    <property type="entry name" value="P-loop containing nucleotide triphosphate hydrolases"/>
    <property type="match status" value="1"/>
</dbReference>
<comment type="subcellular location">
    <subcellularLocation>
        <location evidence="1">Cell membrane</location>
        <topology evidence="1">Multi-pass membrane protein</topology>
    </subcellularLocation>
</comment>
<dbReference type="Pfam" id="PF00005">
    <property type="entry name" value="ABC_tran"/>
    <property type="match status" value="1"/>
</dbReference>
<dbReference type="OrthoDB" id="9806127at2"/>
<keyword evidence="5" id="KW-0547">Nucleotide-binding</keyword>
<evidence type="ECO:0000313" key="13">
    <source>
        <dbReference type="Proteomes" id="UP000198693"/>
    </source>
</evidence>
<name>A0A1I7FA86_9GAMM</name>
<dbReference type="AlphaFoldDB" id="A0A1I7FA86"/>
<dbReference type="InterPro" id="IPR039421">
    <property type="entry name" value="Type_1_exporter"/>
</dbReference>
<feature type="domain" description="ABC transporter" evidence="10">
    <location>
        <begin position="356"/>
        <end position="596"/>
    </location>
</feature>
<dbReference type="PANTHER" id="PTHR43394">
    <property type="entry name" value="ATP-DEPENDENT PERMEASE MDL1, MITOCHONDRIAL"/>
    <property type="match status" value="1"/>
</dbReference>
<evidence type="ECO:0000256" key="7">
    <source>
        <dbReference type="ARBA" id="ARBA00022989"/>
    </source>
</evidence>
<feature type="domain" description="ABC transmembrane type-1" evidence="11">
    <location>
        <begin position="30"/>
        <end position="321"/>
    </location>
</feature>
<dbReference type="SUPFAM" id="SSF90123">
    <property type="entry name" value="ABC transporter transmembrane region"/>
    <property type="match status" value="1"/>
</dbReference>
<dbReference type="SMART" id="SM00382">
    <property type="entry name" value="AAA"/>
    <property type="match status" value="1"/>
</dbReference>
<dbReference type="FunFam" id="3.40.50.300:FF:000221">
    <property type="entry name" value="Multidrug ABC transporter ATP-binding protein"/>
    <property type="match status" value="1"/>
</dbReference>
<reference evidence="13" key="1">
    <citation type="submission" date="2016-10" db="EMBL/GenBank/DDBJ databases">
        <authorList>
            <person name="Varghese N."/>
            <person name="Submissions S."/>
        </authorList>
    </citation>
    <scope>NUCLEOTIDE SEQUENCE [LARGE SCALE GENOMIC DNA]</scope>
    <source>
        <strain evidence="13">CGMCC 1.6981</strain>
    </source>
</reference>
<sequence length="611" mass="69594">MLKMQRIFHPLRTLRRIFPLLWASSRKWTLLSTILLVLEIGFGLAVLYLLKQMVDVVTELLGEEAASQDFVSVIGYVALTGAATLAFMTSRALANLAREAQSLLVADHIDRQIHERAVRADLAFYESPRYFDTLERAREAGNQRPAQVVVNVMMLIKNCVMLTAIVVLILSINWLVLPVLMIAIVPALLVRLHFTRQLYDWQRHRTQMERRASYLDWLMTSDLHAKELRLLQLGDFLREQYSELRGRIRRERMHITQRRTRVEVLVGSVATIAFFGALAFLAWQTAEGHNSIGDLVLFLLIFQRAQTMGQELVQQLSKLYEDHLYMGLLFEFMDIRPEIAEPVNPVTVSEPPQEGIHFEQVSFCYPGTKAPVLSQIDLTIRPGQIVALVGANGSGKTSLIKLLCRLYDPTAGRITLDGVDIRDYSLEDYRRLFSVIFQDYSHYAASVSENIRFGDILQPVGTPSIKTAAIKAGADPFIEGLSAGYDTLLTRMFDDGQEISLGQWQKVALARAFMRQSSVIILDEPTSALDPGAEFELFENFRERINHRAALVISHRLSTVRMADYIYVLDQGMIRESGSHDELIRHGGIYCRLFTQQAHHYREVRDREVRA</sequence>
<feature type="transmembrane region" description="Helical" evidence="9">
    <location>
        <begin position="28"/>
        <end position="50"/>
    </location>
</feature>
<keyword evidence="4 9" id="KW-0812">Transmembrane</keyword>
<protein>
    <submittedName>
        <fullName evidence="12">ATP-binding cassette, subfamily B</fullName>
    </submittedName>
</protein>
<dbReference type="PROSITE" id="PS00211">
    <property type="entry name" value="ABC_TRANSPORTER_1"/>
    <property type="match status" value="1"/>
</dbReference>
<keyword evidence="3" id="KW-1003">Cell membrane</keyword>
<feature type="transmembrane region" description="Helical" evidence="9">
    <location>
        <begin position="70"/>
        <end position="88"/>
    </location>
</feature>
<dbReference type="Proteomes" id="UP000198693">
    <property type="component" value="Unassembled WGS sequence"/>
</dbReference>
<feature type="transmembrane region" description="Helical" evidence="9">
    <location>
        <begin position="175"/>
        <end position="194"/>
    </location>
</feature>